<keyword evidence="3" id="KW-1185">Reference proteome</keyword>
<dbReference type="SUPFAM" id="SSF51261">
    <property type="entry name" value="Duplicated hybrid motif"/>
    <property type="match status" value="1"/>
</dbReference>
<dbReference type="PANTHER" id="PTHR21666:SF268">
    <property type="entry name" value="PEPTIDASE M23 DOMAIN-CONTAINING PROTEIN"/>
    <property type="match status" value="1"/>
</dbReference>
<dbReference type="Proteomes" id="UP001165541">
    <property type="component" value="Unassembled WGS sequence"/>
</dbReference>
<dbReference type="PANTHER" id="PTHR21666">
    <property type="entry name" value="PEPTIDASE-RELATED"/>
    <property type="match status" value="1"/>
</dbReference>
<dbReference type="InterPro" id="IPR016047">
    <property type="entry name" value="M23ase_b-sheet_dom"/>
</dbReference>
<evidence type="ECO:0000259" key="1">
    <source>
        <dbReference type="Pfam" id="PF01551"/>
    </source>
</evidence>
<comment type="caution">
    <text evidence="2">The sequence shown here is derived from an EMBL/GenBank/DDBJ whole genome shotgun (WGS) entry which is preliminary data.</text>
</comment>
<dbReference type="InterPro" id="IPR011055">
    <property type="entry name" value="Dup_hybrid_motif"/>
</dbReference>
<dbReference type="InterPro" id="IPR050570">
    <property type="entry name" value="Cell_wall_metabolism_enzyme"/>
</dbReference>
<name>A0ABT0YV86_9BURK</name>
<sequence length="154" mass="16588">MLVPENPVIPVEGASARDWNPKSFWYEPWGASGVHKGIDIFAQQGQKVIAATAGLVIYRGEWGQGGKVVAVLGPKWRIHYYAHLSSYGAAPPVLVGSGSQVGTVGVSGNAAGKPPHLHYAVFSLVPLPWRYSTETQGWRKMFYLDPGVMLKSGA</sequence>
<evidence type="ECO:0000313" key="3">
    <source>
        <dbReference type="Proteomes" id="UP001165541"/>
    </source>
</evidence>
<dbReference type="Pfam" id="PF01551">
    <property type="entry name" value="Peptidase_M23"/>
    <property type="match status" value="1"/>
</dbReference>
<proteinExistence type="predicted"/>
<organism evidence="2 3">
    <name type="scientific">Caldimonas mangrovi</name>
    <dbReference type="NCBI Taxonomy" id="2944811"/>
    <lineage>
        <taxon>Bacteria</taxon>
        <taxon>Pseudomonadati</taxon>
        <taxon>Pseudomonadota</taxon>
        <taxon>Betaproteobacteria</taxon>
        <taxon>Burkholderiales</taxon>
        <taxon>Sphaerotilaceae</taxon>
        <taxon>Caldimonas</taxon>
    </lineage>
</organism>
<feature type="domain" description="M23ase beta-sheet core" evidence="1">
    <location>
        <begin position="34"/>
        <end position="121"/>
    </location>
</feature>
<dbReference type="Gene3D" id="2.70.70.10">
    <property type="entry name" value="Glucose Permease (Domain IIA)"/>
    <property type="match status" value="1"/>
</dbReference>
<reference evidence="2" key="1">
    <citation type="submission" date="2022-05" db="EMBL/GenBank/DDBJ databases">
        <title>Schlegelella sp. nov., isolated from mangrove soil.</title>
        <authorList>
            <person name="Liu Y."/>
            <person name="Ge X."/>
            <person name="Liu W."/>
        </authorList>
    </citation>
    <scope>NUCLEOTIDE SEQUENCE</scope>
    <source>
        <strain evidence="2">S2-27</strain>
    </source>
</reference>
<evidence type="ECO:0000313" key="2">
    <source>
        <dbReference type="EMBL" id="MCM5682671.1"/>
    </source>
</evidence>
<accession>A0ABT0YV86</accession>
<dbReference type="CDD" id="cd12797">
    <property type="entry name" value="M23_peptidase"/>
    <property type="match status" value="1"/>
</dbReference>
<dbReference type="RefSeq" id="WP_251781214.1">
    <property type="nucleotide sequence ID" value="NZ_JAMKFE010000021.1"/>
</dbReference>
<gene>
    <name evidence="2" type="ORF">M8A51_24330</name>
</gene>
<protein>
    <submittedName>
        <fullName evidence="2">M23 family metallopeptidase</fullName>
    </submittedName>
</protein>
<dbReference type="EMBL" id="JAMKFE010000021">
    <property type="protein sequence ID" value="MCM5682671.1"/>
    <property type="molecule type" value="Genomic_DNA"/>
</dbReference>